<dbReference type="EMBL" id="KB445818">
    <property type="protein sequence ID" value="EMD31514.1"/>
    <property type="molecule type" value="Genomic_DNA"/>
</dbReference>
<evidence type="ECO:0000256" key="1">
    <source>
        <dbReference type="ARBA" id="ARBA00022664"/>
    </source>
</evidence>
<dbReference type="PROSITE" id="PS50158">
    <property type="entry name" value="ZF_CCHC"/>
    <property type="match status" value="1"/>
</dbReference>
<feature type="domain" description="CCHC-type" evidence="4">
    <location>
        <begin position="165"/>
        <end position="180"/>
    </location>
</feature>
<dbReference type="GO" id="GO:0008270">
    <property type="term" value="F:zinc ion binding"/>
    <property type="evidence" value="ECO:0007669"/>
    <property type="project" value="UniProtKB-KW"/>
</dbReference>
<evidence type="ECO:0000313" key="5">
    <source>
        <dbReference type="EMBL" id="EMD31514.1"/>
    </source>
</evidence>
<evidence type="ECO:0000256" key="3">
    <source>
        <dbReference type="SAM" id="MobiDB-lite"/>
    </source>
</evidence>
<name>M2P844_CERS8</name>
<dbReference type="STRING" id="914234.M2P844"/>
<evidence type="ECO:0000313" key="6">
    <source>
        <dbReference type="Proteomes" id="UP000016930"/>
    </source>
</evidence>
<evidence type="ECO:0000256" key="2">
    <source>
        <dbReference type="PROSITE-ProRule" id="PRU00047"/>
    </source>
</evidence>
<keyword evidence="2" id="KW-0479">Metal-binding</keyword>
<dbReference type="Gene3D" id="4.10.60.10">
    <property type="entry name" value="Zinc finger, CCHC-type"/>
    <property type="match status" value="1"/>
</dbReference>
<dbReference type="InterPro" id="IPR001878">
    <property type="entry name" value="Znf_CCHC"/>
</dbReference>
<dbReference type="OrthoDB" id="3040543at2759"/>
<protein>
    <recommendedName>
        <fullName evidence="4">CCHC-type domain-containing protein</fullName>
    </recommendedName>
</protein>
<dbReference type="SUPFAM" id="SSF57756">
    <property type="entry name" value="Retrovirus zinc finger-like domains"/>
    <property type="match status" value="1"/>
</dbReference>
<keyword evidence="1" id="KW-0507">mRNA processing</keyword>
<accession>M2P844</accession>
<dbReference type="AlphaFoldDB" id="M2P844"/>
<keyword evidence="2" id="KW-0863">Zinc-finger</keyword>
<dbReference type="GO" id="GO:0006397">
    <property type="term" value="P:mRNA processing"/>
    <property type="evidence" value="ECO:0007669"/>
    <property type="project" value="UniProtKB-KW"/>
</dbReference>
<dbReference type="Proteomes" id="UP000016930">
    <property type="component" value="Unassembled WGS sequence"/>
</dbReference>
<dbReference type="InterPro" id="IPR036875">
    <property type="entry name" value="Znf_CCHC_sf"/>
</dbReference>
<reference evidence="5 6" key="1">
    <citation type="journal article" date="2012" name="Proc. Natl. Acad. Sci. U.S.A.">
        <title>Comparative genomics of Ceriporiopsis subvermispora and Phanerochaete chrysosporium provide insight into selective ligninolysis.</title>
        <authorList>
            <person name="Fernandez-Fueyo E."/>
            <person name="Ruiz-Duenas F.J."/>
            <person name="Ferreira P."/>
            <person name="Floudas D."/>
            <person name="Hibbett D.S."/>
            <person name="Canessa P."/>
            <person name="Larrondo L.F."/>
            <person name="James T.Y."/>
            <person name="Seelenfreund D."/>
            <person name="Lobos S."/>
            <person name="Polanco R."/>
            <person name="Tello M."/>
            <person name="Honda Y."/>
            <person name="Watanabe T."/>
            <person name="Watanabe T."/>
            <person name="Ryu J.S."/>
            <person name="Kubicek C.P."/>
            <person name="Schmoll M."/>
            <person name="Gaskell J."/>
            <person name="Hammel K.E."/>
            <person name="St John F.J."/>
            <person name="Vanden Wymelenberg A."/>
            <person name="Sabat G."/>
            <person name="Splinter BonDurant S."/>
            <person name="Syed K."/>
            <person name="Yadav J.S."/>
            <person name="Doddapaneni H."/>
            <person name="Subramanian V."/>
            <person name="Lavin J.L."/>
            <person name="Oguiza J.A."/>
            <person name="Perez G."/>
            <person name="Pisabarro A.G."/>
            <person name="Ramirez L."/>
            <person name="Santoyo F."/>
            <person name="Master E."/>
            <person name="Coutinho P.M."/>
            <person name="Henrissat B."/>
            <person name="Lombard V."/>
            <person name="Magnuson J.K."/>
            <person name="Kuees U."/>
            <person name="Hori C."/>
            <person name="Igarashi K."/>
            <person name="Samejima M."/>
            <person name="Held B.W."/>
            <person name="Barry K.W."/>
            <person name="LaButti K.M."/>
            <person name="Lapidus A."/>
            <person name="Lindquist E.A."/>
            <person name="Lucas S.M."/>
            <person name="Riley R."/>
            <person name="Salamov A.A."/>
            <person name="Hoffmeister D."/>
            <person name="Schwenk D."/>
            <person name="Hadar Y."/>
            <person name="Yarden O."/>
            <person name="de Vries R.P."/>
            <person name="Wiebenga A."/>
            <person name="Stenlid J."/>
            <person name="Eastwood D."/>
            <person name="Grigoriev I.V."/>
            <person name="Berka R.M."/>
            <person name="Blanchette R.A."/>
            <person name="Kersten P."/>
            <person name="Martinez A.T."/>
            <person name="Vicuna R."/>
            <person name="Cullen D."/>
        </authorList>
    </citation>
    <scope>NUCLEOTIDE SEQUENCE [LARGE SCALE GENOMIC DNA]</scope>
    <source>
        <strain evidence="5 6">B</strain>
    </source>
</reference>
<dbReference type="Pfam" id="PF00098">
    <property type="entry name" value="zf-CCHC"/>
    <property type="match status" value="1"/>
</dbReference>
<organism evidence="5 6">
    <name type="scientific">Ceriporiopsis subvermispora (strain B)</name>
    <name type="common">White-rot fungus</name>
    <name type="synonym">Gelatoporia subvermispora</name>
    <dbReference type="NCBI Taxonomy" id="914234"/>
    <lineage>
        <taxon>Eukaryota</taxon>
        <taxon>Fungi</taxon>
        <taxon>Dikarya</taxon>
        <taxon>Basidiomycota</taxon>
        <taxon>Agaricomycotina</taxon>
        <taxon>Agaricomycetes</taxon>
        <taxon>Polyporales</taxon>
        <taxon>Gelatoporiaceae</taxon>
        <taxon>Gelatoporia</taxon>
    </lineage>
</organism>
<dbReference type="SMART" id="SM00343">
    <property type="entry name" value="ZnF_C2HC"/>
    <property type="match status" value="1"/>
</dbReference>
<gene>
    <name evidence="5" type="ORF">CERSUDRAFT_100368</name>
</gene>
<keyword evidence="6" id="KW-1185">Reference proteome</keyword>
<dbReference type="HOGENOM" id="CLU_1304718_0_0_1"/>
<keyword evidence="2" id="KW-0862">Zinc</keyword>
<dbReference type="GO" id="GO:0003676">
    <property type="term" value="F:nucleic acid binding"/>
    <property type="evidence" value="ECO:0007669"/>
    <property type="project" value="InterPro"/>
</dbReference>
<sequence length="211" mass="24393">MWDVFVTALKGCFQDTQLKERAQWKLNTFCQNKMTAEEWFQGMDLLQRQAGYTTAHDSIMIANIRINGNATLVDKVIGLDVMPTTYIDWKKKMIQFDNQWRTREEKKKLFTQGHGIAIPRSYTPQQNSAPHQEKQAERPAAVPASQGGGSRMDIDRQRQPRGRNCHRCGKEGHFVRDCTELKPNKFAKVRALGMTKEDLENFLKEGFQKDQ</sequence>
<feature type="region of interest" description="Disordered" evidence="3">
    <location>
        <begin position="113"/>
        <end position="169"/>
    </location>
</feature>
<proteinExistence type="predicted"/>
<evidence type="ECO:0000259" key="4">
    <source>
        <dbReference type="PROSITE" id="PS50158"/>
    </source>
</evidence>